<dbReference type="Gene3D" id="1.10.510.10">
    <property type="entry name" value="Transferase(Phosphotransferase) domain 1"/>
    <property type="match status" value="1"/>
</dbReference>
<dbReference type="OrthoDB" id="1668230at2759"/>
<keyword evidence="2 4" id="KW-0547">Nucleotide-binding</keyword>
<dbReference type="SMART" id="SM00220">
    <property type="entry name" value="S_TKc"/>
    <property type="match status" value="1"/>
</dbReference>
<feature type="region of interest" description="Disordered" evidence="5">
    <location>
        <begin position="1"/>
        <end position="205"/>
    </location>
</feature>
<feature type="compositionally biased region" description="Low complexity" evidence="5">
    <location>
        <begin position="129"/>
        <end position="144"/>
    </location>
</feature>
<dbReference type="InterPro" id="IPR011009">
    <property type="entry name" value="Kinase-like_dom_sf"/>
</dbReference>
<keyword evidence="7" id="KW-0418">Kinase</keyword>
<feature type="domain" description="Protein kinase" evidence="6">
    <location>
        <begin position="573"/>
        <end position="846"/>
    </location>
</feature>
<feature type="binding site" evidence="4">
    <location>
        <position position="600"/>
    </location>
    <ligand>
        <name>ATP</name>
        <dbReference type="ChEBI" id="CHEBI:30616"/>
    </ligand>
</feature>
<feature type="compositionally biased region" description="Pro residues" evidence="5">
    <location>
        <begin position="874"/>
        <end position="887"/>
    </location>
</feature>
<reference evidence="7" key="1">
    <citation type="submission" date="2020-05" db="EMBL/GenBank/DDBJ databases">
        <title>Mycena genomes resolve the evolution of fungal bioluminescence.</title>
        <authorList>
            <person name="Tsai I.J."/>
        </authorList>
    </citation>
    <scope>NUCLEOTIDE SEQUENCE</scope>
    <source>
        <strain evidence="7">CCC161011</strain>
    </source>
</reference>
<dbReference type="GO" id="GO:0005524">
    <property type="term" value="F:ATP binding"/>
    <property type="evidence" value="ECO:0007669"/>
    <property type="project" value="UniProtKB-UniRule"/>
</dbReference>
<keyword evidence="1" id="KW-0723">Serine/threonine-protein kinase</keyword>
<dbReference type="PROSITE" id="PS00107">
    <property type="entry name" value="PROTEIN_KINASE_ATP"/>
    <property type="match status" value="1"/>
</dbReference>
<dbReference type="Gene3D" id="3.30.200.20">
    <property type="entry name" value="Phosphorylase Kinase, domain 1"/>
    <property type="match status" value="1"/>
</dbReference>
<dbReference type="InterPro" id="IPR059179">
    <property type="entry name" value="MLKL-like_MCAfunc"/>
</dbReference>
<organism evidence="7 8">
    <name type="scientific">Mycena venus</name>
    <dbReference type="NCBI Taxonomy" id="2733690"/>
    <lineage>
        <taxon>Eukaryota</taxon>
        <taxon>Fungi</taxon>
        <taxon>Dikarya</taxon>
        <taxon>Basidiomycota</taxon>
        <taxon>Agaricomycotina</taxon>
        <taxon>Agaricomycetes</taxon>
        <taxon>Agaricomycetidae</taxon>
        <taxon>Agaricales</taxon>
        <taxon>Marasmiineae</taxon>
        <taxon>Mycenaceae</taxon>
        <taxon>Mycena</taxon>
    </lineage>
</organism>
<dbReference type="CDD" id="cd21037">
    <property type="entry name" value="MLKL_NTD"/>
    <property type="match status" value="1"/>
</dbReference>
<dbReference type="Pfam" id="PF07714">
    <property type="entry name" value="PK_Tyr_Ser-Thr"/>
    <property type="match status" value="1"/>
</dbReference>
<comment type="caution">
    <text evidence="7">The sequence shown here is derived from an EMBL/GenBank/DDBJ whole genome shotgun (WGS) entry which is preliminary data.</text>
</comment>
<gene>
    <name evidence="7" type="ORF">MVEN_02431900</name>
</gene>
<feature type="region of interest" description="Disordered" evidence="5">
    <location>
        <begin position="491"/>
        <end position="536"/>
    </location>
</feature>
<feature type="region of interest" description="Disordered" evidence="5">
    <location>
        <begin position="848"/>
        <end position="913"/>
    </location>
</feature>
<dbReference type="SUPFAM" id="SSF56112">
    <property type="entry name" value="Protein kinase-like (PK-like)"/>
    <property type="match status" value="1"/>
</dbReference>
<sequence>MTNPKTPLMTKTSSPLNPTRTPRQLSPPIQRAHSSCSAGSSSASPLRSSASSQRTVAGAPRMEASPTSELSQLRPESPASDTRSRSRSPSAYDRVISSTVLENPSTPPNAPPSTWWGRNLRRDRPWHDPGSPESSGHSSPTGSPKPAPRKLVRSAGRAAAEQGNARAKGGEEGSDDEEHGTLFGPPLSRRATAATVPKEQTEGWERTRQRVAEALSKLLPPALLITHDLLEVSTEVLKFVPIPGLDVAATLLLSIWDNVQGVDMNRLSCLRLAERCANLLLSVVQEVHEMGDKVEKEMKEPLQKLIQTFTQVRDFLIKQAHRPFLKRYLKRDETIREIAGCDTSLTDALSMFSLSVQMRILRQVKESEDRRDAENRALLEALRAKQQNALGLIVDKEQLTPRPALSSLPPEHEHDHTDVLPALSSIQSTQNTLDFAHDTADLRSLLREALATSSDVEMLRVLQVGRSEMPEALKTLQRALERVGVVTTPPPPLTTLAGAPLPPAPPGYTPRSGVPQRSATLESSESSDTSSAGLTMPRDTLDREFIEGGIDALRRMSKGGAVLPSWTITRYEVDRDVKIGIGFFSDVYKGTWRGRTVAIKCLAETTPRDLFLREVNIWKELKHPNVLDLYGASGASGDGPWFFVCPYERFGNLSGFLRRVAQEGDAAKNSREGDLLRFMHEIAKGMEYLHDKGVLHGDLKAANVLVDDRIHCLVCDFGQSEMKSEAYRISGAAPSSYVLVFFLAPELMLGSSELTPEMDVYSYAICCVEILSMGRLPWPLSTDEAVRNFVLKDNTRPKIPPSRFNTPALQELLRVCWDKDPTVRPPFSKIVKDAKQLRKAAELPFEGFDDLASPPVSPDWRETENAGFARPSPDMRPVPLPKTPPMNVPSSLPFPGKSVSPEPSSTDSYHTVSQSWPPAGELVSYHEDTVSSSGSDVPEPVVYTASSRASSIFTPSTKSSSVDDLTDFLLADYGGYESPMPADERIADIRNERRYRLLLAHDFHPSLTLPLWNPVPIQIGAVGFLSKPSGSFVTLLNCFYPDKAANGVSGLPSVYGYGRVSTGNQRQDKRTAAQRGLDAITGLLTFKKSDGPVSQNVSRRYTYPLRSGHKAAYLCTETTMYRYMENLEAPKKWFRSNADAIMQQYGPIHQIQKEDLYLVIGTLDAPDYALFVSHNHPDGQAHFNVYSSPKSGQPWGTFTTDTELEQEGPSYHEPIPGSPLSSCKVSTTGQPWNTVLVARLRFKPDVLEPTSL</sequence>
<dbReference type="Pfam" id="PF22215">
    <property type="entry name" value="MLKL_N"/>
    <property type="match status" value="1"/>
</dbReference>
<evidence type="ECO:0000256" key="2">
    <source>
        <dbReference type="ARBA" id="ARBA00022741"/>
    </source>
</evidence>
<dbReference type="InterPro" id="IPR051681">
    <property type="entry name" value="Ser/Thr_Kinases-Pseudokinases"/>
</dbReference>
<dbReference type="PANTHER" id="PTHR44329:SF298">
    <property type="entry name" value="MIXED LINEAGE KINASE DOMAIN-LIKE PROTEIN"/>
    <property type="match status" value="1"/>
</dbReference>
<dbReference type="InterPro" id="IPR054000">
    <property type="entry name" value="MLKL_N"/>
</dbReference>
<proteinExistence type="predicted"/>
<dbReference type="PROSITE" id="PS00108">
    <property type="entry name" value="PROTEIN_KINASE_ST"/>
    <property type="match status" value="1"/>
</dbReference>
<protein>
    <submittedName>
        <fullName evidence="7">Protein kinase domain-containing protein</fullName>
    </submittedName>
</protein>
<dbReference type="PRINTS" id="PR00109">
    <property type="entry name" value="TYRKINASE"/>
</dbReference>
<dbReference type="PROSITE" id="PS50011">
    <property type="entry name" value="PROTEIN_KINASE_DOM"/>
    <property type="match status" value="1"/>
</dbReference>
<evidence type="ECO:0000256" key="4">
    <source>
        <dbReference type="PROSITE-ProRule" id="PRU10141"/>
    </source>
</evidence>
<keyword evidence="7" id="KW-0808">Transferase</keyword>
<evidence type="ECO:0000256" key="3">
    <source>
        <dbReference type="ARBA" id="ARBA00022840"/>
    </source>
</evidence>
<dbReference type="InterPro" id="IPR008271">
    <property type="entry name" value="Ser/Thr_kinase_AS"/>
</dbReference>
<dbReference type="InterPro" id="IPR036537">
    <property type="entry name" value="Adaptor_Cbl_N_dom_sf"/>
</dbReference>
<dbReference type="Gene3D" id="1.20.930.20">
    <property type="entry name" value="Adaptor protein Cbl, N-terminal domain"/>
    <property type="match status" value="1"/>
</dbReference>
<dbReference type="PANTHER" id="PTHR44329">
    <property type="entry name" value="SERINE/THREONINE-PROTEIN KINASE TNNI3K-RELATED"/>
    <property type="match status" value="1"/>
</dbReference>
<evidence type="ECO:0000313" key="7">
    <source>
        <dbReference type="EMBL" id="KAF7330922.1"/>
    </source>
</evidence>
<dbReference type="InterPro" id="IPR000719">
    <property type="entry name" value="Prot_kinase_dom"/>
</dbReference>
<feature type="compositionally biased region" description="Polar residues" evidence="5">
    <location>
        <begin position="901"/>
        <end position="913"/>
    </location>
</feature>
<accession>A0A8H6WYI6</accession>
<feature type="compositionally biased region" description="Low complexity" evidence="5">
    <location>
        <begin position="518"/>
        <end position="532"/>
    </location>
</feature>
<name>A0A8H6WYI6_9AGAR</name>
<feature type="compositionally biased region" description="Polar residues" evidence="5">
    <location>
        <begin position="1"/>
        <end position="24"/>
    </location>
</feature>
<evidence type="ECO:0000313" key="8">
    <source>
        <dbReference type="Proteomes" id="UP000620124"/>
    </source>
</evidence>
<feature type="compositionally biased region" description="Low complexity" evidence="5">
    <location>
        <begin position="32"/>
        <end position="52"/>
    </location>
</feature>
<evidence type="ECO:0000259" key="6">
    <source>
        <dbReference type="PROSITE" id="PS50011"/>
    </source>
</evidence>
<dbReference type="Proteomes" id="UP000620124">
    <property type="component" value="Unassembled WGS sequence"/>
</dbReference>
<evidence type="ECO:0000256" key="1">
    <source>
        <dbReference type="ARBA" id="ARBA00022527"/>
    </source>
</evidence>
<keyword evidence="8" id="KW-1185">Reference proteome</keyword>
<dbReference type="GO" id="GO:0004674">
    <property type="term" value="F:protein serine/threonine kinase activity"/>
    <property type="evidence" value="ECO:0007669"/>
    <property type="project" value="UniProtKB-KW"/>
</dbReference>
<dbReference type="InterPro" id="IPR017441">
    <property type="entry name" value="Protein_kinase_ATP_BS"/>
</dbReference>
<dbReference type="InterPro" id="IPR001245">
    <property type="entry name" value="Ser-Thr/Tyr_kinase_cat_dom"/>
</dbReference>
<keyword evidence="3 4" id="KW-0067">ATP-binding</keyword>
<dbReference type="EMBL" id="JACAZI010000032">
    <property type="protein sequence ID" value="KAF7330922.1"/>
    <property type="molecule type" value="Genomic_DNA"/>
</dbReference>
<evidence type="ECO:0000256" key="5">
    <source>
        <dbReference type="SAM" id="MobiDB-lite"/>
    </source>
</evidence>
<dbReference type="AlphaFoldDB" id="A0A8H6WYI6"/>
<dbReference type="GO" id="GO:0007166">
    <property type="term" value="P:cell surface receptor signaling pathway"/>
    <property type="evidence" value="ECO:0007669"/>
    <property type="project" value="InterPro"/>
</dbReference>